<gene>
    <name evidence="1" type="ORF">PHMEG_00019157</name>
</gene>
<proteinExistence type="predicted"/>
<dbReference type="Proteomes" id="UP000198211">
    <property type="component" value="Unassembled WGS sequence"/>
</dbReference>
<dbReference type="AlphaFoldDB" id="A0A225VU37"/>
<evidence type="ECO:0000313" key="1">
    <source>
        <dbReference type="EMBL" id="OWZ08317.1"/>
    </source>
</evidence>
<comment type="caution">
    <text evidence="1">The sequence shown here is derived from an EMBL/GenBank/DDBJ whole genome shotgun (WGS) entry which is preliminary data.</text>
</comment>
<keyword evidence="2" id="KW-1185">Reference proteome</keyword>
<sequence>MLPPKDLDNRSTKPHFIFMVSALVLLLNERWWEHAGSRFKTAHTIASSTACQHQFPRDRVPSCKYLIVTQALPPRIQSRIGWQGWLTTYPTDSKWLVLLQHPIYSVDRAHTRSFDAKIYNYSALFPNSWVIIPIRVTWLPNCVGNAVEQSRVYRSVAALNDYVHRPVKLCSIHLYTFHIKYFRRKRTSRTSNEVFHSDGHPLCGTHSLGVHARDVVSVTIGQRMSYVNELSPGEIKALQAKIALVLFKPFRSIQDLIQSPTHQTWIGLTLTHSGNNAALLLIKQKWQIWMTISCVEVKPPLGAIDMVHKIGPTPIPKTLQTNIKSLR</sequence>
<organism evidence="1 2">
    <name type="scientific">Phytophthora megakarya</name>
    <dbReference type="NCBI Taxonomy" id="4795"/>
    <lineage>
        <taxon>Eukaryota</taxon>
        <taxon>Sar</taxon>
        <taxon>Stramenopiles</taxon>
        <taxon>Oomycota</taxon>
        <taxon>Peronosporomycetes</taxon>
        <taxon>Peronosporales</taxon>
        <taxon>Peronosporaceae</taxon>
        <taxon>Phytophthora</taxon>
    </lineage>
</organism>
<reference evidence="2" key="1">
    <citation type="submission" date="2017-03" db="EMBL/GenBank/DDBJ databases">
        <title>Phytopthora megakarya and P. palmivora, two closely related causual agents of cacao black pod achieved similar genome size and gene model numbers by different mechanisms.</title>
        <authorList>
            <person name="Ali S."/>
            <person name="Shao J."/>
            <person name="Larry D.J."/>
            <person name="Kronmiller B."/>
            <person name="Shen D."/>
            <person name="Strem M.D."/>
            <person name="Melnick R.L."/>
            <person name="Guiltinan M.J."/>
            <person name="Tyler B.M."/>
            <person name="Meinhardt L.W."/>
            <person name="Bailey B.A."/>
        </authorList>
    </citation>
    <scope>NUCLEOTIDE SEQUENCE [LARGE SCALE GENOMIC DNA]</scope>
    <source>
        <strain evidence="2">zdho120</strain>
    </source>
</reference>
<accession>A0A225VU37</accession>
<dbReference type="OrthoDB" id="3050185at2759"/>
<evidence type="ECO:0000313" key="2">
    <source>
        <dbReference type="Proteomes" id="UP000198211"/>
    </source>
</evidence>
<protein>
    <submittedName>
        <fullName evidence="1">Uncharacterized protein</fullName>
    </submittedName>
</protein>
<name>A0A225VU37_9STRA</name>
<dbReference type="EMBL" id="NBNE01003195">
    <property type="protein sequence ID" value="OWZ08317.1"/>
    <property type="molecule type" value="Genomic_DNA"/>
</dbReference>